<keyword evidence="1" id="KW-0812">Transmembrane</keyword>
<comment type="caution">
    <text evidence="3">The sequence shown here is derived from an EMBL/GenBank/DDBJ whole genome shotgun (WGS) entry which is preliminary data.</text>
</comment>
<dbReference type="GO" id="GO:0008758">
    <property type="term" value="F:UDP-2,3-diacylglucosamine hydrolase activity"/>
    <property type="evidence" value="ECO:0007669"/>
    <property type="project" value="TreeGrafter"/>
</dbReference>
<dbReference type="PATRIC" id="fig|285983.3.peg.1811"/>
<feature type="domain" description="Calcineurin-like phosphoesterase" evidence="2">
    <location>
        <begin position="48"/>
        <end position="204"/>
    </location>
</feature>
<dbReference type="PANTHER" id="PTHR31302:SF32">
    <property type="entry name" value="PHOSPHOESTERASE"/>
    <property type="match status" value="1"/>
</dbReference>
<sequence length="262" mass="28934">MEIVYILIGMLLLGCLLLLYMYRQAFQDRVLRDEIRLKDFPASFGTVKIFFISDIHKRIVSDSIINEVKGEVDFVIIGGDLAEKGVPLERVSANLEKLRQVGPVFFVWGNNDYEFNSHELDSLLYHTGIKVLDNTAVKFESAKGDVLYLLGIDDLGLGKSRLDLAVRDAEEEGFRILVSHNPAIVNRLKPDDKISLVLSGHTHGGQIRIFGFGPYELGGIKKKKGATVLTSNGYGTTGVPFRLGAKAETHLITLAPKSESGS</sequence>
<accession>A0A0D6Z8G1</accession>
<organism evidence="3 4">
    <name type="scientific">Mesobacillus subterraneus</name>
    <dbReference type="NCBI Taxonomy" id="285983"/>
    <lineage>
        <taxon>Bacteria</taxon>
        <taxon>Bacillati</taxon>
        <taxon>Bacillota</taxon>
        <taxon>Bacilli</taxon>
        <taxon>Bacillales</taxon>
        <taxon>Bacillaceae</taxon>
        <taxon>Mesobacillus</taxon>
    </lineage>
</organism>
<dbReference type="OrthoDB" id="9780884at2"/>
<evidence type="ECO:0000259" key="2">
    <source>
        <dbReference type="Pfam" id="PF00149"/>
    </source>
</evidence>
<dbReference type="InterPro" id="IPR004843">
    <property type="entry name" value="Calcineurin-like_PHP"/>
</dbReference>
<keyword evidence="1" id="KW-1133">Transmembrane helix</keyword>
<dbReference type="EMBL" id="JXIQ01000114">
    <property type="protein sequence ID" value="KIY21281.1"/>
    <property type="molecule type" value="Genomic_DNA"/>
</dbReference>
<reference evidence="3 4" key="1">
    <citation type="submission" date="2015-01" db="EMBL/GenBank/DDBJ databases">
        <title>Draft genome sequences of the supercritical CO2 tolerant bacteria Bacillus subterraneus MITOT1 and Bacillus cereus MIT0214.</title>
        <authorList>
            <person name="Peet K.C."/>
            <person name="Thompson J.R."/>
        </authorList>
    </citation>
    <scope>NUCLEOTIDE SEQUENCE [LARGE SCALE GENOMIC DNA]</scope>
    <source>
        <strain evidence="3 4">MITOT1</strain>
    </source>
</reference>
<dbReference type="Gene3D" id="3.60.21.10">
    <property type="match status" value="1"/>
</dbReference>
<evidence type="ECO:0000313" key="4">
    <source>
        <dbReference type="Proteomes" id="UP000032512"/>
    </source>
</evidence>
<feature type="transmembrane region" description="Helical" evidence="1">
    <location>
        <begin position="6"/>
        <end position="22"/>
    </location>
</feature>
<dbReference type="InterPro" id="IPR029052">
    <property type="entry name" value="Metallo-depent_PP-like"/>
</dbReference>
<evidence type="ECO:0000313" key="3">
    <source>
        <dbReference type="EMBL" id="KIY21281.1"/>
    </source>
</evidence>
<proteinExistence type="predicted"/>
<dbReference type="Pfam" id="PF00149">
    <property type="entry name" value="Metallophos"/>
    <property type="match status" value="1"/>
</dbReference>
<dbReference type="GO" id="GO:0016020">
    <property type="term" value="C:membrane"/>
    <property type="evidence" value="ECO:0007669"/>
    <property type="project" value="GOC"/>
</dbReference>
<evidence type="ECO:0000256" key="1">
    <source>
        <dbReference type="SAM" id="Phobius"/>
    </source>
</evidence>
<dbReference type="GO" id="GO:0009245">
    <property type="term" value="P:lipid A biosynthetic process"/>
    <property type="evidence" value="ECO:0007669"/>
    <property type="project" value="TreeGrafter"/>
</dbReference>
<dbReference type="Proteomes" id="UP000032512">
    <property type="component" value="Unassembled WGS sequence"/>
</dbReference>
<keyword evidence="1" id="KW-0472">Membrane</keyword>
<gene>
    <name evidence="3" type="ORF">UB32_14685</name>
</gene>
<dbReference type="PANTHER" id="PTHR31302">
    <property type="entry name" value="TRANSMEMBRANE PROTEIN WITH METALLOPHOSPHOESTERASE DOMAIN-RELATED"/>
    <property type="match status" value="1"/>
</dbReference>
<protein>
    <submittedName>
        <fullName evidence="3">Metallophosphoesterase</fullName>
    </submittedName>
</protein>
<dbReference type="AlphaFoldDB" id="A0A0D6Z8G1"/>
<dbReference type="RefSeq" id="WP_044394918.1">
    <property type="nucleotide sequence ID" value="NZ_JXIQ01000114.1"/>
</dbReference>
<keyword evidence="4" id="KW-1185">Reference proteome</keyword>
<dbReference type="SUPFAM" id="SSF56300">
    <property type="entry name" value="Metallo-dependent phosphatases"/>
    <property type="match status" value="1"/>
</dbReference>
<name>A0A0D6Z8G1_9BACI</name>
<dbReference type="InterPro" id="IPR051158">
    <property type="entry name" value="Metallophosphoesterase_sf"/>
</dbReference>